<organism evidence="2 3">
    <name type="scientific">Solanum commersonii</name>
    <name type="common">Commerson's wild potato</name>
    <name type="synonym">Commerson's nightshade</name>
    <dbReference type="NCBI Taxonomy" id="4109"/>
    <lineage>
        <taxon>Eukaryota</taxon>
        <taxon>Viridiplantae</taxon>
        <taxon>Streptophyta</taxon>
        <taxon>Embryophyta</taxon>
        <taxon>Tracheophyta</taxon>
        <taxon>Spermatophyta</taxon>
        <taxon>Magnoliopsida</taxon>
        <taxon>eudicotyledons</taxon>
        <taxon>Gunneridae</taxon>
        <taxon>Pentapetalae</taxon>
        <taxon>asterids</taxon>
        <taxon>lamiids</taxon>
        <taxon>Solanales</taxon>
        <taxon>Solanaceae</taxon>
        <taxon>Solanoideae</taxon>
        <taxon>Solaneae</taxon>
        <taxon>Solanum</taxon>
    </lineage>
</organism>
<feature type="compositionally biased region" description="Basic and acidic residues" evidence="1">
    <location>
        <begin position="19"/>
        <end position="35"/>
    </location>
</feature>
<evidence type="ECO:0000256" key="1">
    <source>
        <dbReference type="SAM" id="MobiDB-lite"/>
    </source>
</evidence>
<proteinExistence type="predicted"/>
<keyword evidence="3" id="KW-1185">Reference proteome</keyword>
<feature type="region of interest" description="Disordered" evidence="1">
    <location>
        <begin position="1"/>
        <end position="35"/>
    </location>
</feature>
<evidence type="ECO:0000313" key="3">
    <source>
        <dbReference type="Proteomes" id="UP000824120"/>
    </source>
</evidence>
<feature type="compositionally biased region" description="Gly residues" evidence="1">
    <location>
        <begin position="99"/>
        <end position="109"/>
    </location>
</feature>
<dbReference type="OrthoDB" id="1835661at2759"/>
<protein>
    <submittedName>
        <fullName evidence="2">Uncharacterized protein</fullName>
    </submittedName>
</protein>
<sequence length="125" mass="12986">MRTPSVSRSENCRPNRTKGGSDGRKSEDNGEERKVIGTEIGVVFADTEGSIGNRFGFSEGGTINEFSPWTAIGETTLDGFGDTVDEGTESRGRTHTGNGLLGIGGGGGDGSGGGLGVGNWKNWCW</sequence>
<name>A0A9J5X2R3_SOLCO</name>
<evidence type="ECO:0000313" key="2">
    <source>
        <dbReference type="EMBL" id="KAG5582242.1"/>
    </source>
</evidence>
<gene>
    <name evidence="2" type="ORF">H5410_052869</name>
</gene>
<feature type="region of interest" description="Disordered" evidence="1">
    <location>
        <begin position="77"/>
        <end position="109"/>
    </location>
</feature>
<accession>A0A9J5X2R3</accession>
<dbReference type="EMBL" id="JACXVP010000010">
    <property type="protein sequence ID" value="KAG5582242.1"/>
    <property type="molecule type" value="Genomic_DNA"/>
</dbReference>
<reference evidence="2 3" key="1">
    <citation type="submission" date="2020-09" db="EMBL/GenBank/DDBJ databases">
        <title>De no assembly of potato wild relative species, Solanum commersonii.</title>
        <authorList>
            <person name="Cho K."/>
        </authorList>
    </citation>
    <scope>NUCLEOTIDE SEQUENCE [LARGE SCALE GENOMIC DNA]</scope>
    <source>
        <strain evidence="2">LZ3.2</strain>
        <tissue evidence="2">Leaf</tissue>
    </source>
</reference>
<dbReference type="Proteomes" id="UP000824120">
    <property type="component" value="Chromosome 10"/>
</dbReference>
<feature type="compositionally biased region" description="Polar residues" evidence="1">
    <location>
        <begin position="1"/>
        <end position="14"/>
    </location>
</feature>
<comment type="caution">
    <text evidence="2">The sequence shown here is derived from an EMBL/GenBank/DDBJ whole genome shotgun (WGS) entry which is preliminary data.</text>
</comment>
<dbReference type="AlphaFoldDB" id="A0A9J5X2R3"/>